<keyword evidence="1" id="KW-1133">Transmembrane helix</keyword>
<dbReference type="RefSeq" id="WP_126408984.1">
    <property type="nucleotide sequence ID" value="NZ_RXNT01000009.1"/>
</dbReference>
<protein>
    <submittedName>
        <fullName evidence="2">DUF2140 family protein</fullName>
    </submittedName>
</protein>
<gene>
    <name evidence="2" type="ORF">EKG37_12440</name>
</gene>
<comment type="caution">
    <text evidence="2">The sequence shown here is derived from an EMBL/GenBank/DDBJ whole genome shotgun (WGS) entry which is preliminary data.</text>
</comment>
<feature type="transmembrane region" description="Helical" evidence="1">
    <location>
        <begin position="7"/>
        <end position="27"/>
    </location>
</feature>
<dbReference type="AlphaFoldDB" id="A0A431W6G1"/>
<keyword evidence="1" id="KW-0812">Transmembrane</keyword>
<evidence type="ECO:0000256" key="1">
    <source>
        <dbReference type="SAM" id="Phobius"/>
    </source>
</evidence>
<dbReference type="Pfam" id="PF09911">
    <property type="entry name" value="DUF2140"/>
    <property type="match status" value="1"/>
</dbReference>
<organism evidence="2 3">
    <name type="scientific">Bacillus yapensis</name>
    <dbReference type="NCBI Taxonomy" id="2492960"/>
    <lineage>
        <taxon>Bacteria</taxon>
        <taxon>Bacillati</taxon>
        <taxon>Bacillota</taxon>
        <taxon>Bacilli</taxon>
        <taxon>Bacillales</taxon>
        <taxon>Bacillaceae</taxon>
        <taxon>Bacillus</taxon>
    </lineage>
</organism>
<dbReference type="InterPro" id="IPR018672">
    <property type="entry name" value="DUF2140"/>
</dbReference>
<evidence type="ECO:0000313" key="3">
    <source>
        <dbReference type="Proteomes" id="UP000271374"/>
    </source>
</evidence>
<reference evidence="2 3" key="1">
    <citation type="submission" date="2018-12" db="EMBL/GenBank/DDBJ databases">
        <title>Bacillus yapensis draft genome sequence.</title>
        <authorList>
            <person name="Yu L."/>
            <person name="Xu X."/>
            <person name="Tang X."/>
        </authorList>
    </citation>
    <scope>NUCLEOTIDE SEQUENCE [LARGE SCALE GENOMIC DNA]</scope>
    <source>
        <strain evidence="2 3">XXST-01</strain>
    </source>
</reference>
<sequence length="192" mass="22476">MTKKWKTLFFLLLGINLLILLLFFILVNIPIKKEDTQTGDKVNQEEVQFQINATKSDLNRIINHYIEQEGLKSPIAYEVFLNDEVELYGTMKIFTENIEMKLTFEPEALSNGDLILRQKSIQIGKIQLPVAYVMKFISEQYDFPEWVNIQPNDELIYVALQKMKLKSDIKVKVNKFDLKNDDIRFSLLVPTK</sequence>
<accession>A0A431W6G1</accession>
<name>A0A431W6G1_9BACI</name>
<keyword evidence="1" id="KW-0472">Membrane</keyword>
<evidence type="ECO:0000313" key="2">
    <source>
        <dbReference type="EMBL" id="RTR31095.1"/>
    </source>
</evidence>
<proteinExistence type="predicted"/>
<keyword evidence="3" id="KW-1185">Reference proteome</keyword>
<dbReference type="OrthoDB" id="2412610at2"/>
<dbReference type="Proteomes" id="UP000271374">
    <property type="component" value="Unassembled WGS sequence"/>
</dbReference>
<dbReference type="EMBL" id="RXNT01000009">
    <property type="protein sequence ID" value="RTR31095.1"/>
    <property type="molecule type" value="Genomic_DNA"/>
</dbReference>